<dbReference type="EMBL" id="PDCK01000043">
    <property type="protein sequence ID" value="PRQ34744.1"/>
    <property type="molecule type" value="Genomic_DNA"/>
</dbReference>
<organism evidence="2 3">
    <name type="scientific">Rosa chinensis</name>
    <name type="common">China rose</name>
    <dbReference type="NCBI Taxonomy" id="74649"/>
    <lineage>
        <taxon>Eukaryota</taxon>
        <taxon>Viridiplantae</taxon>
        <taxon>Streptophyta</taxon>
        <taxon>Embryophyta</taxon>
        <taxon>Tracheophyta</taxon>
        <taxon>Spermatophyta</taxon>
        <taxon>Magnoliopsida</taxon>
        <taxon>eudicotyledons</taxon>
        <taxon>Gunneridae</taxon>
        <taxon>Pentapetalae</taxon>
        <taxon>rosids</taxon>
        <taxon>fabids</taxon>
        <taxon>Rosales</taxon>
        <taxon>Rosaceae</taxon>
        <taxon>Rosoideae</taxon>
        <taxon>Rosoideae incertae sedis</taxon>
        <taxon>Rosa</taxon>
    </lineage>
</organism>
<comment type="caution">
    <text evidence="2">The sequence shown here is derived from an EMBL/GenBank/DDBJ whole genome shotgun (WGS) entry which is preliminary data.</text>
</comment>
<evidence type="ECO:0000256" key="1">
    <source>
        <dbReference type="SAM" id="MobiDB-lite"/>
    </source>
</evidence>
<protein>
    <submittedName>
        <fullName evidence="2">Uncharacterized protein</fullName>
    </submittedName>
</protein>
<proteinExistence type="predicted"/>
<evidence type="ECO:0000313" key="3">
    <source>
        <dbReference type="Proteomes" id="UP000238479"/>
    </source>
</evidence>
<feature type="region of interest" description="Disordered" evidence="1">
    <location>
        <begin position="148"/>
        <end position="177"/>
    </location>
</feature>
<keyword evidence="3" id="KW-1185">Reference proteome</keyword>
<reference evidence="2 3" key="1">
    <citation type="journal article" date="2018" name="Nat. Genet.">
        <title>The Rosa genome provides new insights in the design of modern roses.</title>
        <authorList>
            <person name="Bendahmane M."/>
        </authorList>
    </citation>
    <scope>NUCLEOTIDE SEQUENCE [LARGE SCALE GENOMIC DNA]</scope>
    <source>
        <strain evidence="3">cv. Old Blush</strain>
    </source>
</reference>
<dbReference type="Gramene" id="PRQ34744">
    <property type="protein sequence ID" value="PRQ34744"/>
    <property type="gene ID" value="RchiOBHm_Chr5g0072481"/>
</dbReference>
<feature type="compositionally biased region" description="Pro residues" evidence="1">
    <location>
        <begin position="161"/>
        <end position="175"/>
    </location>
</feature>
<sequence length="198" mass="21785">MLTWAALPNQEWRVSLSVQHVPFLCVCVSSVLSPPLPLHSLSSSATFLESLSPFLNPSLPGLKPESTSLPPLLLKELELAFPLKFGPLLPEISSSFIALSPNLLSNLLYILRFLVNVDGLELGNRLRFDLPKRSLELELPRLILAGKESSNENGGTVTGIRPPPSDSSPRPPPPRVGSVLIELKRRRNEVWGWSSWLG</sequence>
<accession>A0A2P6QKN5</accession>
<dbReference type="Proteomes" id="UP000238479">
    <property type="component" value="Chromosome 5"/>
</dbReference>
<evidence type="ECO:0000313" key="2">
    <source>
        <dbReference type="EMBL" id="PRQ34744.1"/>
    </source>
</evidence>
<gene>
    <name evidence="2" type="ORF">RchiOBHm_Chr5g0072481</name>
</gene>
<dbReference type="AlphaFoldDB" id="A0A2P6QKN5"/>
<name>A0A2P6QKN5_ROSCH</name>